<dbReference type="Gene3D" id="1.10.3720.10">
    <property type="entry name" value="MetI-like"/>
    <property type="match status" value="1"/>
</dbReference>
<dbReference type="GO" id="GO:0055085">
    <property type="term" value="P:transmembrane transport"/>
    <property type="evidence" value="ECO:0007669"/>
    <property type="project" value="InterPro"/>
</dbReference>
<gene>
    <name evidence="7" type="ORF">VW23_014990</name>
</gene>
<dbReference type="CDD" id="cd06261">
    <property type="entry name" value="TM_PBP2"/>
    <property type="match status" value="1"/>
</dbReference>
<dbReference type="EMBL" id="LAJE02000140">
    <property type="protein sequence ID" value="OEO31708.1"/>
    <property type="molecule type" value="Genomic_DNA"/>
</dbReference>
<dbReference type="AlphaFoldDB" id="A0A1E5XSZ2"/>
<dbReference type="SUPFAM" id="SSF161098">
    <property type="entry name" value="MetI-like"/>
    <property type="match status" value="1"/>
</dbReference>
<keyword evidence="2 5" id="KW-0812">Transmembrane</keyword>
<dbReference type="GO" id="GO:0005886">
    <property type="term" value="C:plasma membrane"/>
    <property type="evidence" value="ECO:0007669"/>
    <property type="project" value="UniProtKB-SubCell"/>
</dbReference>
<dbReference type="RefSeq" id="WP_069909118.1">
    <property type="nucleotide sequence ID" value="NZ_LAJE02000140.1"/>
</dbReference>
<feature type="transmembrane region" description="Helical" evidence="5">
    <location>
        <begin position="187"/>
        <end position="208"/>
    </location>
</feature>
<dbReference type="InterPro" id="IPR000515">
    <property type="entry name" value="MetI-like"/>
</dbReference>
<dbReference type="PANTHER" id="PTHR43376:SF1">
    <property type="entry name" value="OLIGOPEPTIDE TRANSPORT SYSTEM PERMEASE PROTEIN"/>
    <property type="match status" value="1"/>
</dbReference>
<evidence type="ECO:0000313" key="7">
    <source>
        <dbReference type="EMBL" id="OEO31708.1"/>
    </source>
</evidence>
<comment type="subcellular location">
    <subcellularLocation>
        <location evidence="1 5">Cell membrane</location>
        <topology evidence="1 5">Multi-pass membrane protein</topology>
    </subcellularLocation>
</comment>
<dbReference type="PROSITE" id="PS50928">
    <property type="entry name" value="ABC_TM1"/>
    <property type="match status" value="1"/>
</dbReference>
<evidence type="ECO:0000256" key="4">
    <source>
        <dbReference type="ARBA" id="ARBA00023136"/>
    </source>
</evidence>
<keyword evidence="3 5" id="KW-1133">Transmembrane helix</keyword>
<dbReference type="Pfam" id="PF00528">
    <property type="entry name" value="BPD_transp_1"/>
    <property type="match status" value="1"/>
</dbReference>
<feature type="transmembrane region" description="Helical" evidence="5">
    <location>
        <begin position="291"/>
        <end position="317"/>
    </location>
</feature>
<feature type="transmembrane region" description="Helical" evidence="5">
    <location>
        <begin position="245"/>
        <end position="271"/>
    </location>
</feature>
<organism evidence="7 8">
    <name type="scientific">Devosia insulae DS-56</name>
    <dbReference type="NCBI Taxonomy" id="1116389"/>
    <lineage>
        <taxon>Bacteria</taxon>
        <taxon>Pseudomonadati</taxon>
        <taxon>Pseudomonadota</taxon>
        <taxon>Alphaproteobacteria</taxon>
        <taxon>Hyphomicrobiales</taxon>
        <taxon>Devosiaceae</taxon>
        <taxon>Devosia</taxon>
    </lineage>
</organism>
<proteinExistence type="inferred from homology"/>
<evidence type="ECO:0000313" key="8">
    <source>
        <dbReference type="Proteomes" id="UP000095463"/>
    </source>
</evidence>
<keyword evidence="4 5" id="KW-0472">Membrane</keyword>
<keyword evidence="8" id="KW-1185">Reference proteome</keyword>
<name>A0A1E5XSZ2_9HYPH</name>
<feature type="transmembrane region" description="Helical" evidence="5">
    <location>
        <begin position="134"/>
        <end position="158"/>
    </location>
</feature>
<dbReference type="Proteomes" id="UP000095463">
    <property type="component" value="Unassembled WGS sequence"/>
</dbReference>
<accession>A0A1E5XSZ2</accession>
<dbReference type="PANTHER" id="PTHR43376">
    <property type="entry name" value="OLIGOPEPTIDE TRANSPORT SYSTEM PERMEASE PROTEIN"/>
    <property type="match status" value="1"/>
</dbReference>
<sequence>MAFLLRRLGFYFGAFFVAITLNFLIPRLMPGDPATRILLSLRGKLRPDQIDAIRKTYGFSGSLWDQYLQYLWRLAHFDFGISTVNFPEPTASLLFYAAGWTLVLVGAATTLSFGIGITMGIWSAWRRGGFFDTFFTPINVMLNAFTPAVVALLLWYAFTMQWPIFPLGRAHEMNLTPGFNLETLLSVAWHAVLPVASIVIVSFGAWHLGMRNTMINLLNEDFVLLAKAKGLSDRRIRNRYVARNAILPQITSLALSIGFVLGGAFITEVVFNYPGLGKFTLNAIQTRDYSFIQAQLILLTMSVLVANLASDVLNVILDPRLRSLGRA</sequence>
<evidence type="ECO:0000259" key="6">
    <source>
        <dbReference type="PROSITE" id="PS50928"/>
    </source>
</evidence>
<reference evidence="7 8" key="1">
    <citation type="journal article" date="2015" name="Genome Announc.">
        <title>Genome Assemblies of Three Soil-Associated Devosia species: D. insulae, D. limi, and D. soli.</title>
        <authorList>
            <person name="Hassan Y.I."/>
            <person name="Lepp D."/>
            <person name="Zhou T."/>
        </authorList>
    </citation>
    <scope>NUCLEOTIDE SEQUENCE [LARGE SCALE GENOMIC DNA]</scope>
    <source>
        <strain evidence="7 8">DS-56</strain>
    </source>
</reference>
<evidence type="ECO:0000256" key="3">
    <source>
        <dbReference type="ARBA" id="ARBA00022989"/>
    </source>
</evidence>
<feature type="transmembrane region" description="Helical" evidence="5">
    <location>
        <begin position="7"/>
        <end position="25"/>
    </location>
</feature>
<keyword evidence="5" id="KW-0813">Transport</keyword>
<dbReference type="OrthoDB" id="9805855at2"/>
<feature type="domain" description="ABC transmembrane type-1" evidence="6">
    <location>
        <begin position="98"/>
        <end position="310"/>
    </location>
</feature>
<evidence type="ECO:0000256" key="1">
    <source>
        <dbReference type="ARBA" id="ARBA00004651"/>
    </source>
</evidence>
<comment type="similarity">
    <text evidence="5">Belongs to the binding-protein-dependent transport system permease family.</text>
</comment>
<protein>
    <submittedName>
        <fullName evidence="7">Peptide ABC transporter permease</fullName>
    </submittedName>
</protein>
<evidence type="ECO:0000256" key="5">
    <source>
        <dbReference type="RuleBase" id="RU363032"/>
    </source>
</evidence>
<feature type="transmembrane region" description="Helical" evidence="5">
    <location>
        <begin position="93"/>
        <end position="122"/>
    </location>
</feature>
<comment type="caution">
    <text evidence="7">The sequence shown here is derived from an EMBL/GenBank/DDBJ whole genome shotgun (WGS) entry which is preliminary data.</text>
</comment>
<evidence type="ECO:0000256" key="2">
    <source>
        <dbReference type="ARBA" id="ARBA00022692"/>
    </source>
</evidence>
<dbReference type="InterPro" id="IPR035906">
    <property type="entry name" value="MetI-like_sf"/>
</dbReference>